<sequence>MKNIHILPTDKPSRLYEGNLGKPVTIQSASAQLKKPLNIYITSDEEIKEGDWFISLYSNSIQRELKLDWTLNKDAYKKIILTTDQDLIKDGVQAIDDEFLKWFVKNPSCEEVEVAKTNKLIDNYADKDEDKWEVKYHIYLPKEEPKQETLEEAAKGYAEANKFLSDRPFEFNRDLVAFINGAKWQQEQIGKSEFLQRLRGTLSDAEARRLIFETFKNK</sequence>
<reference evidence="1" key="1">
    <citation type="submission" date="2020-04" db="EMBL/GenBank/DDBJ databases">
        <authorList>
            <person name="Chiriac C."/>
            <person name="Salcher M."/>
            <person name="Ghai R."/>
            <person name="Kavagutti S V."/>
        </authorList>
    </citation>
    <scope>NUCLEOTIDE SEQUENCE</scope>
</reference>
<name>A0A6J5LT86_9CAUD</name>
<protein>
    <submittedName>
        <fullName evidence="1">Uncharacterized protein</fullName>
    </submittedName>
</protein>
<accession>A0A6J5LT86</accession>
<organism evidence="1">
    <name type="scientific">uncultured Caudovirales phage</name>
    <dbReference type="NCBI Taxonomy" id="2100421"/>
    <lineage>
        <taxon>Viruses</taxon>
        <taxon>Duplodnaviria</taxon>
        <taxon>Heunggongvirae</taxon>
        <taxon>Uroviricota</taxon>
        <taxon>Caudoviricetes</taxon>
        <taxon>Peduoviridae</taxon>
        <taxon>Maltschvirus</taxon>
        <taxon>Maltschvirus maltsch</taxon>
    </lineage>
</organism>
<evidence type="ECO:0000313" key="1">
    <source>
        <dbReference type="EMBL" id="CAB4136206.1"/>
    </source>
</evidence>
<proteinExistence type="predicted"/>
<dbReference type="EMBL" id="LR796313">
    <property type="protein sequence ID" value="CAB4136206.1"/>
    <property type="molecule type" value="Genomic_DNA"/>
</dbReference>
<gene>
    <name evidence="1" type="ORF">UFOVP299_27</name>
</gene>